<evidence type="ECO:0000256" key="1">
    <source>
        <dbReference type="SAM" id="SignalP"/>
    </source>
</evidence>
<dbReference type="EMBL" id="JBBMFS010000009">
    <property type="protein sequence ID" value="MEQ2555511.1"/>
    <property type="molecule type" value="Genomic_DNA"/>
</dbReference>
<feature type="signal peptide" evidence="1">
    <location>
        <begin position="1"/>
        <end position="22"/>
    </location>
</feature>
<sequence>MKKKKILITVLILVLVCLSACGKKEVDSNSKDNLLGKWTLVEMPVIKCENAKYMYSVGYDKLELFSDGSAIENGYSEKWIAENGRLKIGDDVSSYELSGDKLKVTDDDGCQRIYERN</sequence>
<proteinExistence type="predicted"/>
<keyword evidence="1" id="KW-0732">Signal</keyword>
<accession>A0ABV1H759</accession>
<evidence type="ECO:0000313" key="2">
    <source>
        <dbReference type="EMBL" id="MEQ2555511.1"/>
    </source>
</evidence>
<keyword evidence="3" id="KW-1185">Reference proteome</keyword>
<protein>
    <recommendedName>
        <fullName evidence="4">Lipocalin-like domain-containing protein</fullName>
    </recommendedName>
</protein>
<reference evidence="2" key="1">
    <citation type="submission" date="2024-03" db="EMBL/GenBank/DDBJ databases">
        <title>Human intestinal bacterial collection.</title>
        <authorList>
            <person name="Pauvert C."/>
            <person name="Hitch T.C.A."/>
            <person name="Clavel T."/>
        </authorList>
    </citation>
    <scope>NUCLEOTIDE SEQUENCE [LARGE SCALE GENOMIC DNA]</scope>
    <source>
        <strain evidence="2">CLA-AA-H89B</strain>
    </source>
</reference>
<dbReference type="Proteomes" id="UP001546774">
    <property type="component" value="Unassembled WGS sequence"/>
</dbReference>
<evidence type="ECO:0000313" key="3">
    <source>
        <dbReference type="Proteomes" id="UP001546774"/>
    </source>
</evidence>
<evidence type="ECO:0008006" key="4">
    <source>
        <dbReference type="Google" id="ProtNLM"/>
    </source>
</evidence>
<name>A0ABV1H759_9FIRM</name>
<comment type="caution">
    <text evidence="2">The sequence shown here is derived from an EMBL/GenBank/DDBJ whole genome shotgun (WGS) entry which is preliminary data.</text>
</comment>
<organism evidence="2 3">
    <name type="scientific">Lachnospira intestinalis</name>
    <dbReference type="NCBI Taxonomy" id="3133158"/>
    <lineage>
        <taxon>Bacteria</taxon>
        <taxon>Bacillati</taxon>
        <taxon>Bacillota</taxon>
        <taxon>Clostridia</taxon>
        <taxon>Lachnospirales</taxon>
        <taxon>Lachnospiraceae</taxon>
        <taxon>Lachnospira</taxon>
    </lineage>
</organism>
<feature type="chain" id="PRO_5045649965" description="Lipocalin-like domain-containing protein" evidence="1">
    <location>
        <begin position="23"/>
        <end position="117"/>
    </location>
</feature>
<gene>
    <name evidence="2" type="ORF">WMO37_10930</name>
</gene>